<proteinExistence type="predicted"/>
<evidence type="ECO:0000313" key="3">
    <source>
        <dbReference type="WBParaSite" id="PgR057_g020_t05"/>
    </source>
</evidence>
<dbReference type="WBParaSite" id="PgR057_g020_t05">
    <property type="protein sequence ID" value="PgR057_g020_t05"/>
    <property type="gene ID" value="PgR057_g020"/>
</dbReference>
<keyword evidence="1" id="KW-0732">Signal</keyword>
<protein>
    <submittedName>
        <fullName evidence="3">MAM domain-containing protein</fullName>
    </submittedName>
</protein>
<sequence>MALRFNLCGYVIILLLMLSFPRHGECCQPSFGRDALYSDINSESANQHLNMAPFENTDFATRDFFTDEDIIGITPYYPFNPATENLNKNILENAKFRSFKISQQSECPMELFTLADFYACTVMRPFNDDANAASGGRMKCNFDVPSICRFYSSPEESIQWKRGHFQASGTRFSETFALMMDRSVDFLPSGDFIFIGESTPRSGYGYAILRADIGCQLGNGKLSFDFWKNDPNIQAKVCTRVEVSRSCTQALRYNDSLPVDIDVINPNILPFAIEIIISDVTEPSLFILDNLSYEASLCTTTDITQLSLQNMGNINNSLDIGIDPSQIFFDNSENADSFEAQLAQQKGQLQRGGETNHIRASNMRRLLPIHRLTPCEVLNCDFEFDLCSYYNPFETNSTNRFGQWNVARERNGNIHTGIRQKTSAHMSRRYQSKFSKTVSSSGYAFVGADDLQQPIKGRRIYVLESPMFTLDDDSMLTFDLYRRSTAISLQVCLNNITNCPYEAPPLESNIFWRRGETIALSKDTRKVYFIATQWKKFKWLAIDNITLNYDTNCRNISIKKRN</sequence>
<keyword evidence="2" id="KW-1185">Reference proteome</keyword>
<feature type="signal peptide" evidence="1">
    <location>
        <begin position="1"/>
        <end position="26"/>
    </location>
</feature>
<feature type="chain" id="PRO_5037599364" evidence="1">
    <location>
        <begin position="27"/>
        <end position="562"/>
    </location>
</feature>
<reference evidence="3" key="1">
    <citation type="submission" date="2022-11" db="UniProtKB">
        <authorList>
            <consortium name="WormBaseParasite"/>
        </authorList>
    </citation>
    <scope>IDENTIFICATION</scope>
</reference>
<dbReference type="Proteomes" id="UP000887569">
    <property type="component" value="Unplaced"/>
</dbReference>
<dbReference type="AlphaFoldDB" id="A0A915BUC4"/>
<dbReference type="Gene3D" id="2.60.120.200">
    <property type="match status" value="1"/>
</dbReference>
<dbReference type="InterPro" id="IPR013320">
    <property type="entry name" value="ConA-like_dom_sf"/>
</dbReference>
<evidence type="ECO:0000313" key="2">
    <source>
        <dbReference type="Proteomes" id="UP000887569"/>
    </source>
</evidence>
<evidence type="ECO:0000256" key="1">
    <source>
        <dbReference type="SAM" id="SignalP"/>
    </source>
</evidence>
<dbReference type="SUPFAM" id="SSF49899">
    <property type="entry name" value="Concanavalin A-like lectins/glucanases"/>
    <property type="match status" value="2"/>
</dbReference>
<organism evidence="2 3">
    <name type="scientific">Parascaris univalens</name>
    <name type="common">Nematode worm</name>
    <dbReference type="NCBI Taxonomy" id="6257"/>
    <lineage>
        <taxon>Eukaryota</taxon>
        <taxon>Metazoa</taxon>
        <taxon>Ecdysozoa</taxon>
        <taxon>Nematoda</taxon>
        <taxon>Chromadorea</taxon>
        <taxon>Rhabditida</taxon>
        <taxon>Spirurina</taxon>
        <taxon>Ascaridomorpha</taxon>
        <taxon>Ascaridoidea</taxon>
        <taxon>Ascarididae</taxon>
        <taxon>Parascaris</taxon>
    </lineage>
</organism>
<accession>A0A915BUC4</accession>
<name>A0A915BUC4_PARUN</name>